<dbReference type="AlphaFoldDB" id="C8S5L8"/>
<keyword evidence="2" id="KW-0175">Coiled coil</keyword>
<dbReference type="Gene3D" id="2.40.50.100">
    <property type="match status" value="1"/>
</dbReference>
<comment type="similarity">
    <text evidence="1">Belongs to the membrane fusion protein (MFP) (TC 8.A.1) family.</text>
</comment>
<feature type="region of interest" description="Disordered" evidence="3">
    <location>
        <begin position="419"/>
        <end position="468"/>
    </location>
</feature>
<evidence type="ECO:0000256" key="3">
    <source>
        <dbReference type="SAM" id="MobiDB-lite"/>
    </source>
</evidence>
<feature type="domain" description="CusB-like beta-barrel" evidence="6">
    <location>
        <begin position="247"/>
        <end position="317"/>
    </location>
</feature>
<dbReference type="InterPro" id="IPR006143">
    <property type="entry name" value="RND_pump_MFP"/>
</dbReference>
<dbReference type="STRING" id="371731.Rsw2DRAFT_3347"/>
<dbReference type="GO" id="GO:1990281">
    <property type="term" value="C:efflux pump complex"/>
    <property type="evidence" value="ECO:0007669"/>
    <property type="project" value="TreeGrafter"/>
</dbReference>
<dbReference type="NCBIfam" id="TIGR01730">
    <property type="entry name" value="RND_mfp"/>
    <property type="match status" value="1"/>
</dbReference>
<name>C8S5L8_9RHOB</name>
<keyword evidence="4" id="KW-0472">Membrane</keyword>
<organism evidence="7 8">
    <name type="scientific">Rhodobacter ferrooxidans</name>
    <dbReference type="NCBI Taxonomy" id="371731"/>
    <lineage>
        <taxon>Bacteria</taxon>
        <taxon>Pseudomonadati</taxon>
        <taxon>Pseudomonadota</taxon>
        <taxon>Alphaproteobacteria</taxon>
        <taxon>Rhodobacterales</taxon>
        <taxon>Rhodobacter group</taxon>
        <taxon>Rhodobacter</taxon>
    </lineage>
</organism>
<dbReference type="eggNOG" id="COG0845">
    <property type="taxonomic scope" value="Bacteria"/>
</dbReference>
<keyword evidence="4" id="KW-1133">Transmembrane helix</keyword>
<reference evidence="7 8" key="1">
    <citation type="submission" date="2009-08" db="EMBL/GenBank/DDBJ databases">
        <title>The draft genome of Rhodobacter sp. SW2.</title>
        <authorList>
            <consortium name="US DOE Joint Genome Institute (JGI-PGF)"/>
            <person name="Lucas S."/>
            <person name="Copeland A."/>
            <person name="Lapidus A."/>
            <person name="Glavina del Rio T."/>
            <person name="Tice H."/>
            <person name="Bruce D."/>
            <person name="Goodwin L."/>
            <person name="Pitluck S."/>
            <person name="Larimer F."/>
            <person name="Land M.L."/>
            <person name="Hauser L."/>
            <person name="Emerson D."/>
        </authorList>
    </citation>
    <scope>NUCLEOTIDE SEQUENCE [LARGE SCALE GENOMIC DNA]</scope>
    <source>
        <strain evidence="7 8">SW2</strain>
    </source>
</reference>
<comment type="caution">
    <text evidence="7">The sequence shown here is derived from an EMBL/GenBank/DDBJ whole genome shotgun (WGS) entry which is preliminary data.</text>
</comment>
<keyword evidence="4" id="KW-0812">Transmembrane</keyword>
<dbReference type="Gene3D" id="2.40.30.170">
    <property type="match status" value="1"/>
</dbReference>
<dbReference type="InterPro" id="IPR058792">
    <property type="entry name" value="Beta-barrel_RND_2"/>
</dbReference>
<feature type="coiled-coil region" evidence="2">
    <location>
        <begin position="142"/>
        <end position="212"/>
    </location>
</feature>
<dbReference type="GO" id="GO:0015562">
    <property type="term" value="F:efflux transmembrane transporter activity"/>
    <property type="evidence" value="ECO:0007669"/>
    <property type="project" value="TreeGrafter"/>
</dbReference>
<protein>
    <submittedName>
        <fullName evidence="7">Efflux transporter, RND family, MFP subunit</fullName>
    </submittedName>
</protein>
<keyword evidence="8" id="KW-1185">Reference proteome</keyword>
<evidence type="ECO:0000259" key="5">
    <source>
        <dbReference type="Pfam" id="PF25917"/>
    </source>
</evidence>
<sequence>MSGGMHKQQGKTGLAPDRQKENRMKVIHQILMIAVIGAVAIPLSARFVPGTRPWLDQIGLLQPLATLGFVPAEEAAEPDGRGGGPGVPVVAGEVRHQVLRDVVAAIGSARGVQSVDLSFGVTGRLTALAVAPGQRVAAGEVIAELDAEAARLMVERARLVLEDAQKTLDRLDQLTQSGATTNLQRQDAELALRTADLALQSAERDLADHELTAPIAGYVGLIEPQVGDLVTPTTVITRIEDRSSLIVDFRVPERVAARVAPGDIVSAAPIATPGQAGEGRIIAVDNRVDETSRTLRVQATIGNADDSLRAGILGPARSQPHKAFTGNEHLARHHRLQTVEIGQPVRIGLIRPGEPEPLHLVAQSRILDQRRRLDPVAHQVRGKCFAGIGGITIGHHQLARPRQQTRPARGNQRVDVFQRRLPTPQPALRHRPFQPRAHSDRTAGAPAAKGIQPTHASQPLGGDHAHLPDDLAALGSRDVTVQHLDGPVDLGQAAVVHGLAVVAHAGHARRPLRGKRIAPRAEFCDCRHAVCLLF</sequence>
<gene>
    <name evidence="7" type="ORF">Rsw2DRAFT_3347</name>
</gene>
<evidence type="ECO:0000313" key="8">
    <source>
        <dbReference type="Proteomes" id="UP000010121"/>
    </source>
</evidence>
<dbReference type="Pfam" id="PF25954">
    <property type="entry name" value="Beta-barrel_RND_2"/>
    <property type="match status" value="1"/>
</dbReference>
<dbReference type="PANTHER" id="PTHR30469:SF11">
    <property type="entry name" value="BLL4320 PROTEIN"/>
    <property type="match status" value="1"/>
</dbReference>
<dbReference type="Gene3D" id="1.10.287.470">
    <property type="entry name" value="Helix hairpin bin"/>
    <property type="match status" value="1"/>
</dbReference>
<dbReference type="EMBL" id="ACYY01000037">
    <property type="protein sequence ID" value="EEW23720.1"/>
    <property type="molecule type" value="Genomic_DNA"/>
</dbReference>
<dbReference type="InterPro" id="IPR058625">
    <property type="entry name" value="MdtA-like_BSH"/>
</dbReference>
<dbReference type="SUPFAM" id="SSF111369">
    <property type="entry name" value="HlyD-like secretion proteins"/>
    <property type="match status" value="1"/>
</dbReference>
<evidence type="ECO:0000259" key="6">
    <source>
        <dbReference type="Pfam" id="PF25954"/>
    </source>
</evidence>
<evidence type="ECO:0000256" key="2">
    <source>
        <dbReference type="SAM" id="Coils"/>
    </source>
</evidence>
<dbReference type="Proteomes" id="UP000010121">
    <property type="component" value="Unassembled WGS sequence"/>
</dbReference>
<proteinExistence type="inferred from homology"/>
<evidence type="ECO:0000256" key="4">
    <source>
        <dbReference type="SAM" id="Phobius"/>
    </source>
</evidence>
<feature type="domain" description="Multidrug resistance protein MdtA-like barrel-sandwich hybrid" evidence="5">
    <location>
        <begin position="115"/>
        <end position="232"/>
    </location>
</feature>
<feature type="transmembrane region" description="Helical" evidence="4">
    <location>
        <begin position="26"/>
        <end position="45"/>
    </location>
</feature>
<evidence type="ECO:0000256" key="1">
    <source>
        <dbReference type="ARBA" id="ARBA00009477"/>
    </source>
</evidence>
<dbReference type="Pfam" id="PF25917">
    <property type="entry name" value="BSH_RND"/>
    <property type="match status" value="1"/>
</dbReference>
<accession>C8S5L8</accession>
<dbReference type="PANTHER" id="PTHR30469">
    <property type="entry name" value="MULTIDRUG RESISTANCE PROTEIN MDTA"/>
    <property type="match status" value="1"/>
</dbReference>
<evidence type="ECO:0000313" key="7">
    <source>
        <dbReference type="EMBL" id="EEW23720.1"/>
    </source>
</evidence>